<feature type="domain" description="Threonine/Serine exporter ThrE" evidence="10">
    <location>
        <begin position="279"/>
        <end position="405"/>
    </location>
</feature>
<evidence type="ECO:0000259" key="9">
    <source>
        <dbReference type="Pfam" id="PF06738"/>
    </source>
</evidence>
<feature type="transmembrane region" description="Helical" evidence="7">
    <location>
        <begin position="382"/>
        <end position="408"/>
    </location>
</feature>
<feature type="transmembrane region" description="Helical" evidence="7">
    <location>
        <begin position="350"/>
        <end position="370"/>
    </location>
</feature>
<comment type="caution">
    <text evidence="11">The sequence shown here is derived from an EMBL/GenBank/DDBJ whole genome shotgun (WGS) entry which is preliminary data.</text>
</comment>
<evidence type="ECO:0000256" key="3">
    <source>
        <dbReference type="ARBA" id="ARBA00022692"/>
    </source>
</evidence>
<dbReference type="PANTHER" id="PTHR34390">
    <property type="entry name" value="UPF0442 PROTEIN YJJB-RELATED"/>
    <property type="match status" value="1"/>
</dbReference>
<dbReference type="InterPro" id="IPR024528">
    <property type="entry name" value="ThrE_2"/>
</dbReference>
<evidence type="ECO:0000259" key="10">
    <source>
        <dbReference type="Pfam" id="PF12821"/>
    </source>
</evidence>
<evidence type="ECO:0000256" key="6">
    <source>
        <dbReference type="ARBA" id="ARBA00034125"/>
    </source>
</evidence>
<dbReference type="InterPro" id="IPR050539">
    <property type="entry name" value="ThrE_Dicarb/AminoAcid_Exp"/>
</dbReference>
<dbReference type="RefSeq" id="WP_188783937.1">
    <property type="nucleotide sequence ID" value="NZ_BMNI01000004.1"/>
</dbReference>
<dbReference type="PANTHER" id="PTHR34390:SF2">
    <property type="entry name" value="SUCCINATE TRANSPORTER SUBUNIT YJJP-RELATED"/>
    <property type="match status" value="1"/>
</dbReference>
<keyword evidence="8" id="KW-0732">Signal</keyword>
<feature type="transmembrane region" description="Helical" evidence="7">
    <location>
        <begin position="171"/>
        <end position="191"/>
    </location>
</feature>
<feature type="transmembrane region" description="Helical" evidence="7">
    <location>
        <begin position="322"/>
        <end position="341"/>
    </location>
</feature>
<feature type="transmembrane region" description="Helical" evidence="7">
    <location>
        <begin position="270"/>
        <end position="291"/>
    </location>
</feature>
<feature type="signal peptide" evidence="8">
    <location>
        <begin position="1"/>
        <end position="28"/>
    </location>
</feature>
<feature type="transmembrane region" description="Helical" evidence="7">
    <location>
        <begin position="236"/>
        <end position="258"/>
    </location>
</feature>
<dbReference type="Proteomes" id="UP000655410">
    <property type="component" value="Unassembled WGS sequence"/>
</dbReference>
<evidence type="ECO:0000313" key="12">
    <source>
        <dbReference type="Proteomes" id="UP000655410"/>
    </source>
</evidence>
<sequence length="438" mass="45256">MTETRQRHMTIDLCLRIGELLLSSGAGAADVVATMQSVARHLGLRNANVDVTFTALAMSWQPDPGEPPVALLRNVVQRDIDYEDLSRVDHLVRQILDDSVDLAEARATVARVSSTGHRRGRAKVTLGWGAMCAGVALMLGGGALVCVIAFAAAAAIDRLQSAMARRRLPRFYQQVAGGAVATIIAVVTASLDPSLDPSLVVTANIVMLLSGIGFMGALQDCLTGFYVTGSARITEALLATAGIIAGVSGGLSFAHVVHVDVGRIEQWHTSLQGVALIALGAAICAAGFAYASHAPKRTLVPVAALAALALVISRAIQTGGFGATWGTGVAAFVVGLIAWTLSRWFSVPPLVIVVSAVVPMLPGFSIYGGLSQLGGETATPAAGILSLVTAASISLALAAGVILGEYVAQPVTREARKLERRLAGPRLVGPLRAKAGGR</sequence>
<evidence type="ECO:0000256" key="1">
    <source>
        <dbReference type="ARBA" id="ARBA00004651"/>
    </source>
</evidence>
<evidence type="ECO:0000256" key="4">
    <source>
        <dbReference type="ARBA" id="ARBA00022989"/>
    </source>
</evidence>
<organism evidence="11 12">
    <name type="scientific">Nocardioides phosphati</name>
    <dbReference type="NCBI Taxonomy" id="1867775"/>
    <lineage>
        <taxon>Bacteria</taxon>
        <taxon>Bacillati</taxon>
        <taxon>Actinomycetota</taxon>
        <taxon>Actinomycetes</taxon>
        <taxon>Propionibacteriales</taxon>
        <taxon>Nocardioidaceae</taxon>
        <taxon>Nocardioides</taxon>
    </lineage>
</organism>
<comment type="similarity">
    <text evidence="6">Belongs to the ThrE exporter (TC 2.A.79) family.</text>
</comment>
<dbReference type="EMBL" id="BMNI01000004">
    <property type="protein sequence ID" value="GGO89977.1"/>
    <property type="molecule type" value="Genomic_DNA"/>
</dbReference>
<evidence type="ECO:0000313" key="11">
    <source>
        <dbReference type="EMBL" id="GGO89977.1"/>
    </source>
</evidence>
<dbReference type="Pfam" id="PF12821">
    <property type="entry name" value="ThrE_2"/>
    <property type="match status" value="1"/>
</dbReference>
<gene>
    <name evidence="11" type="ORF">GCM10011584_20720</name>
</gene>
<comment type="subcellular location">
    <subcellularLocation>
        <location evidence="1">Cell membrane</location>
        <topology evidence="1">Multi-pass membrane protein</topology>
    </subcellularLocation>
</comment>
<keyword evidence="4 7" id="KW-1133">Transmembrane helix</keyword>
<keyword evidence="12" id="KW-1185">Reference proteome</keyword>
<feature type="domain" description="Threonine/serine exporter-like N-terminal" evidence="9">
    <location>
        <begin position="12"/>
        <end position="253"/>
    </location>
</feature>
<proteinExistence type="inferred from homology"/>
<evidence type="ECO:0008006" key="13">
    <source>
        <dbReference type="Google" id="ProtNLM"/>
    </source>
</evidence>
<evidence type="ECO:0000256" key="5">
    <source>
        <dbReference type="ARBA" id="ARBA00023136"/>
    </source>
</evidence>
<evidence type="ECO:0000256" key="7">
    <source>
        <dbReference type="SAM" id="Phobius"/>
    </source>
</evidence>
<feature type="transmembrane region" description="Helical" evidence="7">
    <location>
        <begin position="126"/>
        <end position="150"/>
    </location>
</feature>
<name>A0ABQ2NCJ1_9ACTN</name>
<dbReference type="InterPro" id="IPR010619">
    <property type="entry name" value="ThrE-like_N"/>
</dbReference>
<keyword evidence="2" id="KW-1003">Cell membrane</keyword>
<evidence type="ECO:0000256" key="8">
    <source>
        <dbReference type="SAM" id="SignalP"/>
    </source>
</evidence>
<feature type="transmembrane region" description="Helical" evidence="7">
    <location>
        <begin position="298"/>
        <end position="316"/>
    </location>
</feature>
<feature type="chain" id="PRO_5047124719" description="Threonine/serine exporter family protein" evidence="8">
    <location>
        <begin position="29"/>
        <end position="438"/>
    </location>
</feature>
<accession>A0ABQ2NCJ1</accession>
<protein>
    <recommendedName>
        <fullName evidence="13">Threonine/serine exporter family protein</fullName>
    </recommendedName>
</protein>
<keyword evidence="5 7" id="KW-0472">Membrane</keyword>
<reference evidence="12" key="1">
    <citation type="journal article" date="2019" name="Int. J. Syst. Evol. Microbiol.">
        <title>The Global Catalogue of Microorganisms (GCM) 10K type strain sequencing project: providing services to taxonomists for standard genome sequencing and annotation.</title>
        <authorList>
            <consortium name="The Broad Institute Genomics Platform"/>
            <consortium name="The Broad Institute Genome Sequencing Center for Infectious Disease"/>
            <person name="Wu L."/>
            <person name="Ma J."/>
        </authorList>
    </citation>
    <scope>NUCLEOTIDE SEQUENCE [LARGE SCALE GENOMIC DNA]</scope>
    <source>
        <strain evidence="12">CGMCC 4.7371</strain>
    </source>
</reference>
<keyword evidence="3 7" id="KW-0812">Transmembrane</keyword>
<dbReference type="Pfam" id="PF06738">
    <property type="entry name" value="ThrE"/>
    <property type="match status" value="1"/>
</dbReference>
<evidence type="ECO:0000256" key="2">
    <source>
        <dbReference type="ARBA" id="ARBA00022475"/>
    </source>
</evidence>